<evidence type="ECO:0000313" key="8">
    <source>
        <dbReference type="Proteomes" id="UP001152797"/>
    </source>
</evidence>
<dbReference type="InterPro" id="IPR013762">
    <property type="entry name" value="Integrase-like_cat_sf"/>
</dbReference>
<dbReference type="InterPro" id="IPR050964">
    <property type="entry name" value="Striated_Muscle_Regulatory"/>
</dbReference>
<feature type="region of interest" description="Disordered" evidence="3">
    <location>
        <begin position="102"/>
        <end position="152"/>
    </location>
</feature>
<gene>
    <name evidence="5" type="ORF">C1SCF055_LOCUS36748</name>
</gene>
<sequence>GGWSFPAVQPDDEPFNTSPPESPPPRGEPRVSFRANGGWSLAGPNAEPGSEAVAPPPAGISVRTPERLAGLGRSTPPRPLPALPSALSVPFTRVDSFPRPLDPYARPLSPPLRQAGSAARLSAPRLLEPQRLEPQDGRRFDPRLSQVPNPYAPSRLVPLDQLGAAPVPLAPQDMSNALQVPNPYTPRLLHPEPNGPNGPCAMGLPLFCFILVSVLAAHLIFFGTLGCDGIMLSDRLALVEYDVPGPRVIHERWILDHIENEDYIIVTPDADIYAETMSVQNQDFRSFRLRPAPGRLPPGVVLAEAYGLRAWTPAEKANFRVLATAEATAERGRRGLAAAAAAGPGAVAAAAAAVAAPAAAGGRPGIEEGSIVQPTWVAAEASGSVRYGQVIDHVLAAAVVGAKTVHMMADGSSIFCECVDVSTVEQFNSKPSLCDSRIVPVKLNALKTPERPLAEIVALGMQHDMGWKLHGPRTAKWCCNYLVIEGLGFEAHHERFRTLCKLDGGAWGVQEHFQLSMMLRQLIQVDQFDPFNSYGIELMFRRAQTIEYSHSEKARELESRNVGGKLSLEEQYSFGSLVRQAGTLMVSPDLLEHVKAEVEKDVQLAKNMRKAREERELARKKGGPGGKKVFLSVDPDREVPRDLLPLPMVVPSCSEAPRQLRAFDGYSDNDQVPCAVKSYSPSLLSLPEGGNRVLPVAGLMGEGGCEILDEFCRSRVLHEKEARSNLDRAGVRECYSDPLLKEPGTYKEFIKRLARADLIEFTTSAPIERVEAFFVGKKDGRLRMVVDCRRSNCWFSPPDKVRLCTAEALSRIELEPGSELTVCTADLKDAFYHFELPLELRRYFGMRRVLAGEVGISCIDGVAVSPSRLVWPRLKALPMGWSHALWFCQMIHQRIVQGVGAGMQTRLEDRTAVPSGDCMHLEYVDNFVVLGTSSSKVSQIAEAGVSALRVISVDASTWGLGATTTSDFTIPEIQQLGRFSERWRFDIDEFKYPRASAFGVHSNAVTDEADVLQWAASNSEARGLLNKLVHYGWHPEVVVTTDGFHQNGIRPMARLVVRDTPVFQFSIRLMVIYRQLQVSPPRNAKRCKKVLKDPATAQKAKKEKRQQQLQEVGSLAAASVGARCRSKYLECFNRFCRMTNLQKNKIKSFPTLDTALTYVLTEMFGEGEDISQANYMIAGVLFFLPEYKTPKMTGLPNTKQSLQGWRKLDPPKSRLPLPWPVVCLMVKEAFKQRQTQLGLMMLLAFNAYLRPGEIEKLRVQDLVPPATKQKSWSLVLHPFEEGIPSKTGEFDESLMLDRFLILPQTIYRVMRVQQQRPSAPLFTRTAKELKDFMTSLSAPLKLEKLEELHPYRLRHGGASEDFNRQTRTLQEIQRRLGIFQCITSVVFADFPLNCCAYADLRSNVLPFPGRSYPPAPLSSASPLHPTSALSLRGAQLSVRPSTIPLPNSLRPQSMNRPPPMTMQAQSMPLPDEDDGHVPIPHRIEDMGDGLARQPPSSQEKPPAWHDIEERPHLIEVELDELELHPDAPDLQAGWFESLRYFISLHPRSEEPDHIPLPRDPPLQSVDGHYLVSQAQRAYKPAAQVGFSEDGPNQNLVATFEEAMSLPMEKLDHHLVAYVWAIKSGMMGAQTTTLVGRALAPLQDFQLQRKTTTWGIFDILPGGLGSVRHVHFDCAGHRVAEMRLRYHVCTTPAAVEDIQSADVKQNEVTVRWVPPKNDHGAQVIGYQISILLDPKPNEPPQWYRLCECTKSKTPVYVVANLKGNTAYLLDIRAVNKVGAGDAHEFQITTAPVAPDPPSKPWVEEARDGCLNVAWYSPENDGGMPITAYRIKMRKILGASRWNPFGPGETAASWVEMGSVLAAGDASMYNAWVGPLEVGACEYRFQIQALNKLGESKASELSDPHYT</sequence>
<feature type="non-terminal residue" evidence="5">
    <location>
        <position position="1905"/>
    </location>
</feature>
<keyword evidence="8" id="KW-1185">Reference proteome</keyword>
<dbReference type="InterPro" id="IPR011010">
    <property type="entry name" value="DNA_brk_join_enz"/>
</dbReference>
<evidence type="ECO:0000313" key="7">
    <source>
        <dbReference type="EMBL" id="CAL4798911.1"/>
    </source>
</evidence>
<comment type="caution">
    <text evidence="5">The sequence shown here is derived from an EMBL/GenBank/DDBJ whole genome shotgun (WGS) entry which is preliminary data.</text>
</comment>
<dbReference type="InterPro" id="IPR013783">
    <property type="entry name" value="Ig-like_fold"/>
</dbReference>
<feature type="domain" description="Fibronectin type-III" evidence="4">
    <location>
        <begin position="1693"/>
        <end position="1794"/>
    </location>
</feature>
<dbReference type="SUPFAM" id="SSF49265">
    <property type="entry name" value="Fibronectin type III"/>
    <property type="match status" value="1"/>
</dbReference>
<dbReference type="SUPFAM" id="SSF56672">
    <property type="entry name" value="DNA/RNA polymerases"/>
    <property type="match status" value="1"/>
</dbReference>
<evidence type="ECO:0000313" key="5">
    <source>
        <dbReference type="EMBL" id="CAI4011599.1"/>
    </source>
</evidence>
<dbReference type="Pfam" id="PF00041">
    <property type="entry name" value="fn3"/>
    <property type="match status" value="1"/>
</dbReference>
<reference evidence="6" key="2">
    <citation type="submission" date="2024-04" db="EMBL/GenBank/DDBJ databases">
        <authorList>
            <person name="Chen Y."/>
            <person name="Shah S."/>
            <person name="Dougan E. K."/>
            <person name="Thang M."/>
            <person name="Chan C."/>
        </authorList>
    </citation>
    <scope>NUCLEOTIDE SEQUENCE [LARGE SCALE GENOMIC DNA]</scope>
</reference>
<dbReference type="GO" id="GO:0015074">
    <property type="term" value="P:DNA integration"/>
    <property type="evidence" value="ECO:0007669"/>
    <property type="project" value="InterPro"/>
</dbReference>
<dbReference type="PANTHER" id="PTHR13817:SF151">
    <property type="entry name" value="TITIN"/>
    <property type="match status" value="1"/>
</dbReference>
<dbReference type="PANTHER" id="PTHR13817">
    <property type="entry name" value="TITIN"/>
    <property type="match status" value="1"/>
</dbReference>
<dbReference type="PROSITE" id="PS50853">
    <property type="entry name" value="FN3"/>
    <property type="match status" value="2"/>
</dbReference>
<evidence type="ECO:0000256" key="2">
    <source>
        <dbReference type="ARBA" id="ARBA00023172"/>
    </source>
</evidence>
<dbReference type="Proteomes" id="UP001152797">
    <property type="component" value="Unassembled WGS sequence"/>
</dbReference>
<dbReference type="EMBL" id="CAMXCT010005168">
    <property type="protein sequence ID" value="CAI4011599.1"/>
    <property type="molecule type" value="Genomic_DNA"/>
</dbReference>
<feature type="compositionally biased region" description="Basic and acidic residues" evidence="3">
    <location>
        <begin position="128"/>
        <end position="142"/>
    </location>
</feature>
<evidence type="ECO:0000313" key="6">
    <source>
        <dbReference type="EMBL" id="CAL1164974.1"/>
    </source>
</evidence>
<dbReference type="InterPro" id="IPR003961">
    <property type="entry name" value="FN3_dom"/>
</dbReference>
<organism evidence="5">
    <name type="scientific">Cladocopium goreaui</name>
    <dbReference type="NCBI Taxonomy" id="2562237"/>
    <lineage>
        <taxon>Eukaryota</taxon>
        <taxon>Sar</taxon>
        <taxon>Alveolata</taxon>
        <taxon>Dinophyceae</taxon>
        <taxon>Suessiales</taxon>
        <taxon>Symbiodiniaceae</taxon>
        <taxon>Cladocopium</taxon>
    </lineage>
</organism>
<evidence type="ECO:0000259" key="4">
    <source>
        <dbReference type="PROSITE" id="PS50853"/>
    </source>
</evidence>
<dbReference type="Gene3D" id="1.10.443.10">
    <property type="entry name" value="Intergrase catalytic core"/>
    <property type="match status" value="1"/>
</dbReference>
<dbReference type="InterPro" id="IPR043502">
    <property type="entry name" value="DNA/RNA_pol_sf"/>
</dbReference>
<dbReference type="GO" id="GO:0006310">
    <property type="term" value="P:DNA recombination"/>
    <property type="evidence" value="ECO:0007669"/>
    <property type="project" value="UniProtKB-KW"/>
</dbReference>
<proteinExistence type="predicted"/>
<reference evidence="5" key="1">
    <citation type="submission" date="2022-10" db="EMBL/GenBank/DDBJ databases">
        <authorList>
            <person name="Chen Y."/>
            <person name="Dougan E. K."/>
            <person name="Chan C."/>
            <person name="Rhodes N."/>
            <person name="Thang M."/>
        </authorList>
    </citation>
    <scope>NUCLEOTIDE SEQUENCE</scope>
</reference>
<name>A0A9P1DMG2_9DINO</name>
<protein>
    <submittedName>
        <fullName evidence="7">Calmodulin</fullName>
    </submittedName>
</protein>
<feature type="domain" description="Fibronectin type-III" evidence="4">
    <location>
        <begin position="1795"/>
        <end position="1905"/>
    </location>
</feature>
<dbReference type="SUPFAM" id="SSF56349">
    <property type="entry name" value="DNA breaking-rejoining enzymes"/>
    <property type="match status" value="1"/>
</dbReference>
<feature type="region of interest" description="Disordered" evidence="3">
    <location>
        <begin position="1"/>
        <end position="84"/>
    </location>
</feature>
<accession>A0A9P1DMG2</accession>
<dbReference type="CDD" id="cd00063">
    <property type="entry name" value="FN3"/>
    <property type="match status" value="2"/>
</dbReference>
<dbReference type="SMART" id="SM00060">
    <property type="entry name" value="FN3"/>
    <property type="match status" value="2"/>
</dbReference>
<evidence type="ECO:0000256" key="3">
    <source>
        <dbReference type="SAM" id="MobiDB-lite"/>
    </source>
</evidence>
<dbReference type="Gene3D" id="2.60.40.10">
    <property type="entry name" value="Immunoglobulins"/>
    <property type="match status" value="2"/>
</dbReference>
<keyword evidence="2" id="KW-0233">DNA recombination</keyword>
<dbReference type="EMBL" id="CAMXCT020005168">
    <property type="protein sequence ID" value="CAL1164974.1"/>
    <property type="molecule type" value="Genomic_DNA"/>
</dbReference>
<dbReference type="GO" id="GO:0003677">
    <property type="term" value="F:DNA binding"/>
    <property type="evidence" value="ECO:0007669"/>
    <property type="project" value="InterPro"/>
</dbReference>
<dbReference type="InterPro" id="IPR036116">
    <property type="entry name" value="FN3_sf"/>
</dbReference>
<evidence type="ECO:0000256" key="1">
    <source>
        <dbReference type="ARBA" id="ARBA00022737"/>
    </source>
</evidence>
<keyword evidence="1" id="KW-0677">Repeat</keyword>
<feature type="region of interest" description="Disordered" evidence="3">
    <location>
        <begin position="1440"/>
        <end position="1461"/>
    </location>
</feature>
<dbReference type="EMBL" id="CAMXCT030005168">
    <property type="protein sequence ID" value="CAL4798911.1"/>
    <property type="molecule type" value="Genomic_DNA"/>
</dbReference>
<dbReference type="OrthoDB" id="504170at2759"/>